<keyword evidence="1" id="KW-1133">Transmembrane helix</keyword>
<dbReference type="RefSeq" id="WP_275776370.1">
    <property type="nucleotide sequence ID" value="NZ_BAABDE010000028.1"/>
</dbReference>
<dbReference type="Gene3D" id="3.40.33.10">
    <property type="entry name" value="CAP"/>
    <property type="match status" value="1"/>
</dbReference>
<dbReference type="InterPro" id="IPR000772">
    <property type="entry name" value="Ricin_B_lectin"/>
</dbReference>
<evidence type="ECO:0000313" key="4">
    <source>
        <dbReference type="Proteomes" id="UP001501009"/>
    </source>
</evidence>
<keyword evidence="4" id="KW-1185">Reference proteome</keyword>
<protein>
    <recommendedName>
        <fullName evidence="2">Ricin B lectin domain-containing protein</fullName>
    </recommendedName>
</protein>
<dbReference type="CDD" id="cd05379">
    <property type="entry name" value="CAP_bacterial"/>
    <property type="match status" value="1"/>
</dbReference>
<gene>
    <name evidence="3" type="ORF">GCM10022403_071850</name>
</gene>
<sequence length="386" mass="40491">MQSRKQDDCGEAVGRRVEEVLIDLIEEIYRVNDVSGDSSSRQPAEAAPRVRGRHRRRWTATGVLIGIPAVLGPALLLSQPESEAATIHATAYYHLVSVHSGKVLDVNGSSTADGAAVIQYQDSGGNNQEWQLKSTGDDYYELVNRNSGKVLTVKGSSTEDFADVQQATDAGATSQQWRIDDVTGGAVKIVSRNSGKMLDVRSAATTDGAAIIQFHDNGADNQQWKLVAVAGTGTASLSPTPTSTDGVDPAQQVLATINKAREAAGLADYTVTDGLNRSAAAHTTVMAGGCGLSHQCPGEDALGARETAAGVKWTTAGENIGESEGVGNDSAAIAAAAVDLTRQMLAEKAPDDGHRRNILSSAFTHVGISVCRDANGTVWMTQDFSD</sequence>
<dbReference type="InterPro" id="IPR035992">
    <property type="entry name" value="Ricin_B-like_lectins"/>
</dbReference>
<feature type="domain" description="Ricin B lectin" evidence="2">
    <location>
        <begin position="90"/>
        <end position="227"/>
    </location>
</feature>
<dbReference type="PANTHER" id="PTHR31157:SF1">
    <property type="entry name" value="SCP DOMAIN-CONTAINING PROTEIN"/>
    <property type="match status" value="1"/>
</dbReference>
<dbReference type="InterPro" id="IPR014044">
    <property type="entry name" value="CAP_dom"/>
</dbReference>
<dbReference type="InterPro" id="IPR035940">
    <property type="entry name" value="CAP_sf"/>
</dbReference>
<dbReference type="Pfam" id="PF14200">
    <property type="entry name" value="RicinB_lectin_2"/>
    <property type="match status" value="2"/>
</dbReference>
<dbReference type="Proteomes" id="UP001501009">
    <property type="component" value="Unassembled WGS sequence"/>
</dbReference>
<dbReference type="EMBL" id="BAABDE010000028">
    <property type="protein sequence ID" value="GAA3828202.1"/>
    <property type="molecule type" value="Genomic_DNA"/>
</dbReference>
<dbReference type="SUPFAM" id="SSF50370">
    <property type="entry name" value="Ricin B-like lectins"/>
    <property type="match status" value="1"/>
</dbReference>
<organism evidence="3 4">
    <name type="scientific">Streptomyces coacervatus</name>
    <dbReference type="NCBI Taxonomy" id="647381"/>
    <lineage>
        <taxon>Bacteria</taxon>
        <taxon>Bacillati</taxon>
        <taxon>Actinomycetota</taxon>
        <taxon>Actinomycetes</taxon>
        <taxon>Kitasatosporales</taxon>
        <taxon>Streptomycetaceae</taxon>
        <taxon>Streptomyces</taxon>
    </lineage>
</organism>
<keyword evidence="1" id="KW-0812">Transmembrane</keyword>
<evidence type="ECO:0000259" key="2">
    <source>
        <dbReference type="SMART" id="SM00458"/>
    </source>
</evidence>
<evidence type="ECO:0000256" key="1">
    <source>
        <dbReference type="SAM" id="Phobius"/>
    </source>
</evidence>
<dbReference type="PANTHER" id="PTHR31157">
    <property type="entry name" value="SCP DOMAIN-CONTAINING PROTEIN"/>
    <property type="match status" value="1"/>
</dbReference>
<name>A0ABP7IWR9_9ACTN</name>
<keyword evidence="1" id="KW-0472">Membrane</keyword>
<evidence type="ECO:0000313" key="3">
    <source>
        <dbReference type="EMBL" id="GAA3828202.1"/>
    </source>
</evidence>
<dbReference type="Gene3D" id="2.80.10.50">
    <property type="match status" value="3"/>
</dbReference>
<dbReference type="Pfam" id="PF00188">
    <property type="entry name" value="CAP"/>
    <property type="match status" value="1"/>
</dbReference>
<proteinExistence type="predicted"/>
<dbReference type="PROSITE" id="PS50231">
    <property type="entry name" value="RICIN_B_LECTIN"/>
    <property type="match status" value="1"/>
</dbReference>
<reference evidence="4" key="1">
    <citation type="journal article" date="2019" name="Int. J. Syst. Evol. Microbiol.">
        <title>The Global Catalogue of Microorganisms (GCM) 10K type strain sequencing project: providing services to taxonomists for standard genome sequencing and annotation.</title>
        <authorList>
            <consortium name="The Broad Institute Genomics Platform"/>
            <consortium name="The Broad Institute Genome Sequencing Center for Infectious Disease"/>
            <person name="Wu L."/>
            <person name="Ma J."/>
        </authorList>
    </citation>
    <scope>NUCLEOTIDE SEQUENCE [LARGE SCALE GENOMIC DNA]</scope>
    <source>
        <strain evidence="4">JCM 17138</strain>
    </source>
</reference>
<accession>A0ABP7IWR9</accession>
<comment type="caution">
    <text evidence="3">The sequence shown here is derived from an EMBL/GenBank/DDBJ whole genome shotgun (WGS) entry which is preliminary data.</text>
</comment>
<dbReference type="SMART" id="SM00458">
    <property type="entry name" value="RICIN"/>
    <property type="match status" value="1"/>
</dbReference>
<feature type="transmembrane region" description="Helical" evidence="1">
    <location>
        <begin position="58"/>
        <end position="77"/>
    </location>
</feature>
<dbReference type="SUPFAM" id="SSF55797">
    <property type="entry name" value="PR-1-like"/>
    <property type="match status" value="1"/>
</dbReference>